<sequence length="273" mass="30610">MKPYIDTTELQAGDILLMRGRSSLSDLIAWFGDSVYSHAAVMCSDTHFVEAAMPRSRMVALDERLRQTDAYHFIEVFRPTADDGNPLDEVQRERLARAASQQVGVDYPVDMLVQLAAVAVVRDRIPEDGCLRWLLRELVDHLICFDPEHMVCSELVYQAMRQAELAPTIVVAARLDQPFPDVDVRELVREWLEARGAGSMGQGQALMPEPVNEEELVGAYHRLRQERRFVAGGFSPHPVPDPNPATILPVDLSTSPQVRRLGRLRLLAEGMNG</sequence>
<gene>
    <name evidence="1" type="ORF">B1A74_07255</name>
</gene>
<dbReference type="AlphaFoldDB" id="A0A1V2ZZ34"/>
<dbReference type="InterPro" id="IPR038765">
    <property type="entry name" value="Papain-like_cys_pep_sf"/>
</dbReference>
<dbReference type="RefSeq" id="WP_077244218.1">
    <property type="nucleotide sequence ID" value="NZ_MUZR01000023.1"/>
</dbReference>
<dbReference type="STRING" id="252474.B1A74_07255"/>
<proteinExistence type="predicted"/>
<dbReference type="SUPFAM" id="SSF54001">
    <property type="entry name" value="Cysteine proteinases"/>
    <property type="match status" value="1"/>
</dbReference>
<comment type="caution">
    <text evidence="1">The sequence shown here is derived from an EMBL/GenBank/DDBJ whole genome shotgun (WGS) entry which is preliminary data.</text>
</comment>
<keyword evidence="2" id="KW-1185">Reference proteome</keyword>
<name>A0A1V2ZZ34_9GAMM</name>
<evidence type="ECO:0000313" key="1">
    <source>
        <dbReference type="EMBL" id="OOC10093.1"/>
    </source>
</evidence>
<organism evidence="1 2">
    <name type="scientific">Thioalkalivibrio halophilus</name>
    <dbReference type="NCBI Taxonomy" id="252474"/>
    <lineage>
        <taxon>Bacteria</taxon>
        <taxon>Pseudomonadati</taxon>
        <taxon>Pseudomonadota</taxon>
        <taxon>Gammaproteobacteria</taxon>
        <taxon>Chromatiales</taxon>
        <taxon>Ectothiorhodospiraceae</taxon>
        <taxon>Thioalkalivibrio</taxon>
    </lineage>
</organism>
<accession>A0A1V2ZZ34</accession>
<evidence type="ECO:0000313" key="2">
    <source>
        <dbReference type="Proteomes" id="UP000189177"/>
    </source>
</evidence>
<dbReference type="Proteomes" id="UP000189177">
    <property type="component" value="Unassembled WGS sequence"/>
</dbReference>
<dbReference type="EMBL" id="MUZR01000023">
    <property type="protein sequence ID" value="OOC10093.1"/>
    <property type="molecule type" value="Genomic_DNA"/>
</dbReference>
<dbReference type="OrthoDB" id="9155498at2"/>
<dbReference type="Gene3D" id="3.90.1720.10">
    <property type="entry name" value="endopeptidase domain like (from Nostoc punctiforme)"/>
    <property type="match status" value="1"/>
</dbReference>
<protein>
    <submittedName>
        <fullName evidence="1">Uncharacterized protein</fullName>
    </submittedName>
</protein>
<reference evidence="1 2" key="1">
    <citation type="submission" date="2017-02" db="EMBL/GenBank/DDBJ databases">
        <title>Genomic diversity within the haloalkaliphilic genus Thioalkalivibrio.</title>
        <authorList>
            <person name="Ahn A.-C."/>
            <person name="Meier-Kolthoff J."/>
            <person name="Overmars L."/>
            <person name="Richter M."/>
            <person name="Woyke T."/>
            <person name="Sorokin D.Y."/>
            <person name="Muyzer G."/>
        </authorList>
    </citation>
    <scope>NUCLEOTIDE SEQUENCE [LARGE SCALE GENOMIC DNA]</scope>
    <source>
        <strain evidence="1 2">HL17</strain>
    </source>
</reference>